<evidence type="ECO:0000313" key="1">
    <source>
        <dbReference type="EMBL" id="MFC7751288.1"/>
    </source>
</evidence>
<keyword evidence="1" id="KW-0808">Transferase</keyword>
<name>A0ABW2VAH2_9BACL</name>
<dbReference type="InterPro" id="IPR029063">
    <property type="entry name" value="SAM-dependent_MTases_sf"/>
</dbReference>
<keyword evidence="2" id="KW-1185">Reference proteome</keyword>
<dbReference type="RefSeq" id="WP_211346311.1">
    <property type="nucleotide sequence ID" value="NZ_JBHTGQ010000041.1"/>
</dbReference>
<evidence type="ECO:0000313" key="2">
    <source>
        <dbReference type="Proteomes" id="UP001596528"/>
    </source>
</evidence>
<reference evidence="2" key="1">
    <citation type="journal article" date="2019" name="Int. J. Syst. Evol. Microbiol.">
        <title>The Global Catalogue of Microorganisms (GCM) 10K type strain sequencing project: providing services to taxonomists for standard genome sequencing and annotation.</title>
        <authorList>
            <consortium name="The Broad Institute Genomics Platform"/>
            <consortium name="The Broad Institute Genome Sequencing Center for Infectious Disease"/>
            <person name="Wu L."/>
            <person name="Ma J."/>
        </authorList>
    </citation>
    <scope>NUCLEOTIDE SEQUENCE [LARGE SCALE GENOMIC DNA]</scope>
    <source>
        <strain evidence="2">JCM 18657</strain>
    </source>
</reference>
<gene>
    <name evidence="1" type="ORF">ACFQWB_15310</name>
</gene>
<comment type="caution">
    <text evidence="1">The sequence shown here is derived from an EMBL/GenBank/DDBJ whole genome shotgun (WGS) entry which is preliminary data.</text>
</comment>
<proteinExistence type="predicted"/>
<dbReference type="CDD" id="cd02440">
    <property type="entry name" value="AdoMet_MTases"/>
    <property type="match status" value="1"/>
</dbReference>
<dbReference type="EMBL" id="JBHTGQ010000041">
    <property type="protein sequence ID" value="MFC7751288.1"/>
    <property type="molecule type" value="Genomic_DNA"/>
</dbReference>
<dbReference type="GO" id="GO:0032259">
    <property type="term" value="P:methylation"/>
    <property type="evidence" value="ECO:0007669"/>
    <property type="project" value="UniProtKB-KW"/>
</dbReference>
<organism evidence="1 2">
    <name type="scientific">Paenibacillus thermoaerophilus</name>
    <dbReference type="NCBI Taxonomy" id="1215385"/>
    <lineage>
        <taxon>Bacteria</taxon>
        <taxon>Bacillati</taxon>
        <taxon>Bacillota</taxon>
        <taxon>Bacilli</taxon>
        <taxon>Bacillales</taxon>
        <taxon>Paenibacillaceae</taxon>
        <taxon>Paenibacillus</taxon>
    </lineage>
</organism>
<protein>
    <submittedName>
        <fullName evidence="1">Class I SAM-dependent methyltransferase</fullName>
    </submittedName>
</protein>
<keyword evidence="1" id="KW-0489">Methyltransferase</keyword>
<accession>A0ABW2VAH2</accession>
<dbReference type="Gene3D" id="3.40.50.150">
    <property type="entry name" value="Vaccinia Virus protein VP39"/>
    <property type="match status" value="1"/>
</dbReference>
<sequence>MPDGKSYKKKFVAANEMWLFLTRFLRDPRQVGSVLPSSRYLAKAMVGEIEWARTRAVAELGAGTGAITGVMMAAKPPGTKVFLFEKDDRLRQRLQQDFRDCICCADASEMARAMRSQNVTGLDCVVSGLPFFNFPAPVRESLLGQVASALDPGGQFIAFQYSLQLKPHLTRYFRIEKIKMAPWNVPPAFVFVCRKKEGVS</sequence>
<dbReference type="Proteomes" id="UP001596528">
    <property type="component" value="Unassembled WGS sequence"/>
</dbReference>
<dbReference type="GO" id="GO:0008168">
    <property type="term" value="F:methyltransferase activity"/>
    <property type="evidence" value="ECO:0007669"/>
    <property type="project" value="UniProtKB-KW"/>
</dbReference>
<dbReference type="SUPFAM" id="SSF53335">
    <property type="entry name" value="S-adenosyl-L-methionine-dependent methyltransferases"/>
    <property type="match status" value="1"/>
</dbReference>